<reference evidence="2 3" key="1">
    <citation type="journal article" date="2023" name="G3 (Bethesda)">
        <title>A chromosome-level genome assembly of Zasmidium syzygii isolated from banana leaves.</title>
        <authorList>
            <person name="van Westerhoven A.C."/>
            <person name="Mehrabi R."/>
            <person name="Talebi R."/>
            <person name="Steentjes M.B.F."/>
            <person name="Corcolon B."/>
            <person name="Chong P.A."/>
            <person name="Kema G.H.J."/>
            <person name="Seidl M.F."/>
        </authorList>
    </citation>
    <scope>NUCLEOTIDE SEQUENCE [LARGE SCALE GENOMIC DNA]</scope>
    <source>
        <strain evidence="2 3">P124</strain>
    </source>
</reference>
<organism evidence="2 3">
    <name type="scientific">Zasmidium cellare</name>
    <name type="common">Wine cellar mold</name>
    <name type="synonym">Racodium cellare</name>
    <dbReference type="NCBI Taxonomy" id="395010"/>
    <lineage>
        <taxon>Eukaryota</taxon>
        <taxon>Fungi</taxon>
        <taxon>Dikarya</taxon>
        <taxon>Ascomycota</taxon>
        <taxon>Pezizomycotina</taxon>
        <taxon>Dothideomycetes</taxon>
        <taxon>Dothideomycetidae</taxon>
        <taxon>Mycosphaerellales</taxon>
        <taxon>Mycosphaerellaceae</taxon>
        <taxon>Zasmidium</taxon>
    </lineage>
</organism>
<feature type="compositionally biased region" description="Acidic residues" evidence="1">
    <location>
        <begin position="254"/>
        <end position="265"/>
    </location>
</feature>
<protein>
    <submittedName>
        <fullName evidence="2">Uncharacterized protein</fullName>
    </submittedName>
</protein>
<evidence type="ECO:0000256" key="1">
    <source>
        <dbReference type="SAM" id="MobiDB-lite"/>
    </source>
</evidence>
<dbReference type="EMBL" id="JAXOVC010000009">
    <property type="protein sequence ID" value="KAK4497263.1"/>
    <property type="molecule type" value="Genomic_DNA"/>
</dbReference>
<name>A0ABR0E847_ZASCE</name>
<keyword evidence="3" id="KW-1185">Reference proteome</keyword>
<dbReference type="Proteomes" id="UP001305779">
    <property type="component" value="Unassembled WGS sequence"/>
</dbReference>
<comment type="caution">
    <text evidence="2">The sequence shown here is derived from an EMBL/GenBank/DDBJ whole genome shotgun (WGS) entry which is preliminary data.</text>
</comment>
<evidence type="ECO:0000313" key="3">
    <source>
        <dbReference type="Proteomes" id="UP001305779"/>
    </source>
</evidence>
<sequence>MEDTSDKAFTERFNAVAQLCDENKLDDCIEQARELLDEPVLPRYHRMKTWVLLGAIVGDWEEANDCCARANSLWRIVRRWHPAGVNEKTDRAMQELRDMLDELEETLKEEEPPGHDFGDDEEDMVAEHDAAIGEDNVDAEAEAENWEELPMRAAALKIENECSKQHQQSALKSRILASHCLGVGPTFPEGEEAGNIPSTSLPLTSSRPPAADYTSDSLLSPALTTLASHASLAARQPFKPPKASRNISRLAANFEEDKEDKEEAM</sequence>
<feature type="region of interest" description="Disordered" evidence="1">
    <location>
        <begin position="232"/>
        <end position="265"/>
    </location>
</feature>
<feature type="region of interest" description="Disordered" evidence="1">
    <location>
        <begin position="188"/>
        <end position="216"/>
    </location>
</feature>
<proteinExistence type="predicted"/>
<accession>A0ABR0E847</accession>
<feature type="compositionally biased region" description="Low complexity" evidence="1">
    <location>
        <begin position="197"/>
        <end position="216"/>
    </location>
</feature>
<evidence type="ECO:0000313" key="2">
    <source>
        <dbReference type="EMBL" id="KAK4497263.1"/>
    </source>
</evidence>
<gene>
    <name evidence="2" type="ORF">PRZ48_011713</name>
</gene>